<dbReference type="EMBL" id="AWYA01000057">
    <property type="protein sequence ID" value="KIC05200.1"/>
    <property type="molecule type" value="Genomic_DNA"/>
</dbReference>
<dbReference type="SUPFAM" id="SSF56349">
    <property type="entry name" value="DNA breaking-rejoining enzymes"/>
    <property type="match status" value="1"/>
</dbReference>
<name>A0A837DXU9_9LACO</name>
<sequence length="354" mass="40778">MASYRKLKSGWKVTISTRDENGKLQQTSKQGFATKKDAQAYAYKHDYKAAKAGIVAFSAYYWNWFNTYKANKVRPNTASVYNNAGLLLERYFKNKPMKDITRTDYQKFLNELGQNHTRAVISSYTSKYMACVKSALADEIISKDFTLQTEKTWKDKEEVEYLELDELKQLIEYVESKLDGRYLSYYVIYVAIYTGMRLGEITALEWSDIDFDAKTISITKTYNSRTHQIGPTKTPSSVRTIKVNDKVLDALLQLKQRNTRKYIFSTNKKIMSSAAASAAVHRVLAAVGINKNFHFHCLRHSHVAYLLANDVDLYAISKRLGHKDMTITAKTYAYLLEDKREKEENKIVDVLNDL</sequence>
<gene>
    <name evidence="6" type="ORF">LRN_0086</name>
</gene>
<dbReference type="PANTHER" id="PTHR30349">
    <property type="entry name" value="PHAGE INTEGRASE-RELATED"/>
    <property type="match status" value="1"/>
</dbReference>
<dbReference type="InterPro" id="IPR028259">
    <property type="entry name" value="AP2-like_int_N"/>
</dbReference>
<keyword evidence="2" id="KW-0229">DNA integration</keyword>
<proteinExistence type="inferred from homology"/>
<dbReference type="Pfam" id="PF14659">
    <property type="entry name" value="Phage_int_SAM_3"/>
    <property type="match status" value="1"/>
</dbReference>
<keyword evidence="4" id="KW-0233">DNA recombination</keyword>
<dbReference type="GO" id="GO:0003677">
    <property type="term" value="F:DNA binding"/>
    <property type="evidence" value="ECO:0007669"/>
    <property type="project" value="UniProtKB-KW"/>
</dbReference>
<evidence type="ECO:0000256" key="3">
    <source>
        <dbReference type="ARBA" id="ARBA00023125"/>
    </source>
</evidence>
<evidence type="ECO:0000256" key="2">
    <source>
        <dbReference type="ARBA" id="ARBA00022908"/>
    </source>
</evidence>
<evidence type="ECO:0000313" key="7">
    <source>
        <dbReference type="Proteomes" id="UP000031011"/>
    </source>
</evidence>
<dbReference type="Proteomes" id="UP000031011">
    <property type="component" value="Unassembled WGS sequence"/>
</dbReference>
<dbReference type="InterPro" id="IPR010998">
    <property type="entry name" value="Integrase_recombinase_N"/>
</dbReference>
<protein>
    <submittedName>
        <fullName evidence="6">Site-specific recombinase, phage integrase family</fullName>
    </submittedName>
</protein>
<comment type="similarity">
    <text evidence="1">Belongs to the 'phage' integrase family.</text>
</comment>
<comment type="caution">
    <text evidence="6">The sequence shown here is derived from an EMBL/GenBank/DDBJ whole genome shotgun (WGS) entry which is preliminary data.</text>
</comment>
<dbReference type="PANTHER" id="PTHR30349:SF64">
    <property type="entry name" value="PROPHAGE INTEGRASE INTD-RELATED"/>
    <property type="match status" value="1"/>
</dbReference>
<dbReference type="InterPro" id="IPR013762">
    <property type="entry name" value="Integrase-like_cat_sf"/>
</dbReference>
<dbReference type="AlphaFoldDB" id="A0A837DXU9"/>
<dbReference type="PROSITE" id="PS51898">
    <property type="entry name" value="TYR_RECOMBINASE"/>
    <property type="match status" value="1"/>
</dbReference>
<dbReference type="InterPro" id="IPR004107">
    <property type="entry name" value="Integrase_SAM-like_N"/>
</dbReference>
<feature type="domain" description="Tyr recombinase" evidence="5">
    <location>
        <begin position="157"/>
        <end position="347"/>
    </location>
</feature>
<evidence type="ECO:0000313" key="6">
    <source>
        <dbReference type="EMBL" id="KIC05200.1"/>
    </source>
</evidence>
<evidence type="ECO:0000259" key="5">
    <source>
        <dbReference type="PROSITE" id="PS51898"/>
    </source>
</evidence>
<keyword evidence="3" id="KW-0238">DNA-binding</keyword>
<dbReference type="InterPro" id="IPR050090">
    <property type="entry name" value="Tyrosine_recombinase_XerCD"/>
</dbReference>
<dbReference type="GO" id="GO:0006310">
    <property type="term" value="P:DNA recombination"/>
    <property type="evidence" value="ECO:0007669"/>
    <property type="project" value="UniProtKB-KW"/>
</dbReference>
<dbReference type="InterPro" id="IPR002104">
    <property type="entry name" value="Integrase_catalytic"/>
</dbReference>
<dbReference type="Gene3D" id="1.10.150.130">
    <property type="match status" value="1"/>
</dbReference>
<dbReference type="GO" id="GO:0015074">
    <property type="term" value="P:DNA integration"/>
    <property type="evidence" value="ECO:0007669"/>
    <property type="project" value="UniProtKB-KW"/>
</dbReference>
<reference evidence="6 7" key="1">
    <citation type="journal article" date="2015" name="BMC Microbiol.">
        <title>Lactobacillus ruminis strains cluster according to their mammalian gut source.</title>
        <authorList>
            <person name="O' Donnell M.M."/>
            <person name="Harris H.M."/>
            <person name="Lynch D.B."/>
            <person name="Ross R.P."/>
            <person name="O'Toole P.W."/>
        </authorList>
    </citation>
    <scope>NUCLEOTIDE SEQUENCE [LARGE SCALE GENOMIC DNA]</scope>
    <source>
        <strain evidence="6 7">DPC 6832</strain>
    </source>
</reference>
<dbReference type="Gene3D" id="1.10.443.10">
    <property type="entry name" value="Intergrase catalytic core"/>
    <property type="match status" value="1"/>
</dbReference>
<dbReference type="InterPro" id="IPR011010">
    <property type="entry name" value="DNA_brk_join_enz"/>
</dbReference>
<organism evidence="6 7">
    <name type="scientific">Ligilactobacillus ruminis DPC 6832</name>
    <dbReference type="NCBI Taxonomy" id="1402208"/>
    <lineage>
        <taxon>Bacteria</taxon>
        <taxon>Bacillati</taxon>
        <taxon>Bacillota</taxon>
        <taxon>Bacilli</taxon>
        <taxon>Lactobacillales</taxon>
        <taxon>Lactobacillaceae</taxon>
        <taxon>Ligilactobacillus</taxon>
    </lineage>
</organism>
<dbReference type="Pfam" id="PF14657">
    <property type="entry name" value="Arm-DNA-bind_4"/>
    <property type="match status" value="1"/>
</dbReference>
<evidence type="ECO:0000256" key="1">
    <source>
        <dbReference type="ARBA" id="ARBA00008857"/>
    </source>
</evidence>
<dbReference type="CDD" id="cd01189">
    <property type="entry name" value="INT_ICEBs1_C_like"/>
    <property type="match status" value="1"/>
</dbReference>
<evidence type="ECO:0000256" key="4">
    <source>
        <dbReference type="ARBA" id="ARBA00023172"/>
    </source>
</evidence>
<accession>A0A837DXU9</accession>
<dbReference type="Pfam" id="PF00589">
    <property type="entry name" value="Phage_integrase"/>
    <property type="match status" value="1"/>
</dbReference>